<keyword evidence="3" id="KW-1185">Reference proteome</keyword>
<evidence type="ECO:0000313" key="2">
    <source>
        <dbReference type="EMBL" id="ONI22920.1"/>
    </source>
</evidence>
<evidence type="ECO:0000313" key="3">
    <source>
        <dbReference type="Proteomes" id="UP000006882"/>
    </source>
</evidence>
<proteinExistence type="predicted"/>
<name>A0A251QHP1_PRUPE</name>
<dbReference type="Proteomes" id="UP000006882">
    <property type="component" value="Chromosome G2"/>
</dbReference>
<dbReference type="AlphaFoldDB" id="A0A251QHP1"/>
<reference evidence="2" key="2">
    <citation type="submission" date="2016-12" db="EMBL/GenBank/DDBJ databases">
        <title>WGS assembly of Prunus persica.</title>
        <authorList>
            <person name="Verde I."/>
            <person name="Jenkins J."/>
            <person name="Dondini L."/>
            <person name="Micali S."/>
            <person name="Pagliarani G."/>
            <person name="Vendramin E."/>
            <person name="Paris R."/>
            <person name="Aramini V."/>
            <person name="Gazza L."/>
            <person name="Rossini L."/>
            <person name="Bassi D."/>
            <person name="Troggio M."/>
            <person name="Shu S."/>
            <person name="Grimwood J.H."/>
            <person name="Tartarini S."/>
            <person name="Dettori M.T."/>
            <person name="Schmutz J."/>
        </authorList>
    </citation>
    <scope>NUCLEOTIDE SEQUENCE</scope>
</reference>
<dbReference type="Gramene" id="ONI22920">
    <property type="protein sequence ID" value="ONI22920"/>
    <property type="gene ID" value="PRUPE_2G159200"/>
</dbReference>
<dbReference type="EMBL" id="CM007652">
    <property type="protein sequence ID" value="ONI22920.1"/>
    <property type="molecule type" value="Genomic_DNA"/>
</dbReference>
<organism evidence="2 3">
    <name type="scientific">Prunus persica</name>
    <name type="common">Peach</name>
    <name type="synonym">Amygdalus persica</name>
    <dbReference type="NCBI Taxonomy" id="3760"/>
    <lineage>
        <taxon>Eukaryota</taxon>
        <taxon>Viridiplantae</taxon>
        <taxon>Streptophyta</taxon>
        <taxon>Embryophyta</taxon>
        <taxon>Tracheophyta</taxon>
        <taxon>Spermatophyta</taxon>
        <taxon>Magnoliopsida</taxon>
        <taxon>eudicotyledons</taxon>
        <taxon>Gunneridae</taxon>
        <taxon>Pentapetalae</taxon>
        <taxon>rosids</taxon>
        <taxon>fabids</taxon>
        <taxon>Rosales</taxon>
        <taxon>Rosaceae</taxon>
        <taxon>Amygdaloideae</taxon>
        <taxon>Amygdaleae</taxon>
        <taxon>Prunus</taxon>
    </lineage>
</organism>
<dbReference type="EMBL" id="CM007652">
    <property type="protein sequence ID" value="ONI22921.1"/>
    <property type="molecule type" value="Genomic_DNA"/>
</dbReference>
<reference evidence="2 3" key="1">
    <citation type="journal article" date="2013" name="Nat. Genet.">
        <title>The high-quality draft genome of peach (Prunus persica) identifies unique patterns of genetic diversity, domestication and genome evolution.</title>
        <authorList>
            <consortium name="International Peach Genome Initiative"/>
            <person name="Verde I."/>
            <person name="Abbott A.G."/>
            <person name="Scalabrin S."/>
            <person name="Jung S."/>
            <person name="Shu S."/>
            <person name="Marroni F."/>
            <person name="Zhebentyayeva T."/>
            <person name="Dettori M.T."/>
            <person name="Grimwood J."/>
            <person name="Cattonaro F."/>
            <person name="Zuccolo A."/>
            <person name="Rossini L."/>
            <person name="Jenkins J."/>
            <person name="Vendramin E."/>
            <person name="Meisel L.A."/>
            <person name="Decroocq V."/>
            <person name="Sosinski B."/>
            <person name="Prochnik S."/>
            <person name="Mitros T."/>
            <person name="Policriti A."/>
            <person name="Cipriani G."/>
            <person name="Dondini L."/>
            <person name="Ficklin S."/>
            <person name="Goodstein D.M."/>
            <person name="Xuan P."/>
            <person name="Del Fabbro C."/>
            <person name="Aramini V."/>
            <person name="Copetti D."/>
            <person name="Gonzalez S."/>
            <person name="Horner D.S."/>
            <person name="Falchi R."/>
            <person name="Lucas S."/>
            <person name="Mica E."/>
            <person name="Maldonado J."/>
            <person name="Lazzari B."/>
            <person name="Bielenberg D."/>
            <person name="Pirona R."/>
            <person name="Miculan M."/>
            <person name="Barakat A."/>
            <person name="Testolin R."/>
            <person name="Stella A."/>
            <person name="Tartarini S."/>
            <person name="Tonutti P."/>
            <person name="Arus P."/>
            <person name="Orellana A."/>
            <person name="Wells C."/>
            <person name="Main D."/>
            <person name="Vizzotto G."/>
            <person name="Silva H."/>
            <person name="Salamini F."/>
            <person name="Schmutz J."/>
            <person name="Morgante M."/>
            <person name="Rokhsar D.S."/>
        </authorList>
    </citation>
    <scope>NUCLEOTIDE SEQUENCE [LARGE SCALE GENOMIC DNA]</scope>
    <source>
        <strain evidence="3">cv. Nemared</strain>
    </source>
</reference>
<sequence>MVDRHSGCPIPDGRELKSEIQKDGSKTLNYVNLGTGIRVNSVEDMFRYKDRESGENTPKQFSDWRPHQSRPSILQSVKEVGHNIFRCPLAQQAAIVKPTAAGQLAILHAV</sequence>
<feature type="region of interest" description="Disordered" evidence="1">
    <location>
        <begin position="50"/>
        <end position="69"/>
    </location>
</feature>
<dbReference type="Gramene" id="ONI22921">
    <property type="protein sequence ID" value="ONI22921"/>
    <property type="gene ID" value="PRUPE_2G159200"/>
</dbReference>
<protein>
    <submittedName>
        <fullName evidence="2">Uncharacterized protein</fullName>
    </submittedName>
</protein>
<gene>
    <name evidence="2" type="ORF">PRUPE_2G159200</name>
</gene>
<accession>A0A251QHP1</accession>
<evidence type="ECO:0000256" key="1">
    <source>
        <dbReference type="SAM" id="MobiDB-lite"/>
    </source>
</evidence>